<evidence type="ECO:0000313" key="2">
    <source>
        <dbReference type="EMBL" id="KAK0053170.1"/>
    </source>
</evidence>
<keyword evidence="1" id="KW-1133">Transmembrane helix</keyword>
<feature type="non-terminal residue" evidence="2">
    <location>
        <position position="1"/>
    </location>
</feature>
<keyword evidence="2" id="KW-0675">Receptor</keyword>
<comment type="caution">
    <text evidence="2">The sequence shown here is derived from an EMBL/GenBank/DDBJ whole genome shotgun (WGS) entry which is preliminary data.</text>
</comment>
<evidence type="ECO:0000256" key="1">
    <source>
        <dbReference type="SAM" id="Phobius"/>
    </source>
</evidence>
<dbReference type="EMBL" id="JASAOG010000088">
    <property type="protein sequence ID" value="KAK0053170.1"/>
    <property type="molecule type" value="Genomic_DNA"/>
</dbReference>
<accession>A0AAD8BEP2</accession>
<proteinExistence type="predicted"/>
<gene>
    <name evidence="2" type="ORF">Bpfe_017326</name>
</gene>
<dbReference type="AlphaFoldDB" id="A0AAD8BEP2"/>
<reference evidence="2" key="2">
    <citation type="submission" date="2023-04" db="EMBL/GenBank/DDBJ databases">
        <authorList>
            <person name="Bu L."/>
            <person name="Lu L."/>
            <person name="Laidemitt M.R."/>
            <person name="Zhang S.M."/>
            <person name="Mutuku M."/>
            <person name="Mkoji G."/>
            <person name="Steinauer M."/>
            <person name="Loker E.S."/>
        </authorList>
    </citation>
    <scope>NUCLEOTIDE SEQUENCE</scope>
    <source>
        <strain evidence="2">KasaAsao</strain>
        <tissue evidence="2">Whole Snail</tissue>
    </source>
</reference>
<feature type="transmembrane region" description="Helical" evidence="1">
    <location>
        <begin position="64"/>
        <end position="86"/>
    </location>
</feature>
<keyword evidence="1" id="KW-0812">Transmembrane</keyword>
<feature type="transmembrane region" description="Helical" evidence="1">
    <location>
        <begin position="40"/>
        <end position="58"/>
    </location>
</feature>
<feature type="transmembrane region" description="Helical" evidence="1">
    <location>
        <begin position="6"/>
        <end position="33"/>
    </location>
</feature>
<reference evidence="2" key="1">
    <citation type="journal article" date="2023" name="PLoS Negl. Trop. Dis.">
        <title>A genome sequence for Biomphalaria pfeifferi, the major vector snail for the human-infecting parasite Schistosoma mansoni.</title>
        <authorList>
            <person name="Bu L."/>
            <person name="Lu L."/>
            <person name="Laidemitt M.R."/>
            <person name="Zhang S.M."/>
            <person name="Mutuku M."/>
            <person name="Mkoji G."/>
            <person name="Steinauer M."/>
            <person name="Loker E.S."/>
        </authorList>
    </citation>
    <scope>NUCLEOTIDE SEQUENCE</scope>
    <source>
        <strain evidence="2">KasaAsao</strain>
    </source>
</reference>
<protein>
    <submittedName>
        <fullName evidence="2">G-protein coupled receptor</fullName>
    </submittedName>
</protein>
<organism evidence="2 3">
    <name type="scientific">Biomphalaria pfeifferi</name>
    <name type="common">Bloodfluke planorb</name>
    <name type="synonym">Freshwater snail</name>
    <dbReference type="NCBI Taxonomy" id="112525"/>
    <lineage>
        <taxon>Eukaryota</taxon>
        <taxon>Metazoa</taxon>
        <taxon>Spiralia</taxon>
        <taxon>Lophotrochozoa</taxon>
        <taxon>Mollusca</taxon>
        <taxon>Gastropoda</taxon>
        <taxon>Heterobranchia</taxon>
        <taxon>Euthyneura</taxon>
        <taxon>Panpulmonata</taxon>
        <taxon>Hygrophila</taxon>
        <taxon>Lymnaeoidea</taxon>
        <taxon>Planorbidae</taxon>
        <taxon>Biomphalaria</taxon>
    </lineage>
</organism>
<evidence type="ECO:0000313" key="3">
    <source>
        <dbReference type="Proteomes" id="UP001233172"/>
    </source>
</evidence>
<dbReference type="Proteomes" id="UP001233172">
    <property type="component" value="Unassembled WGS sequence"/>
</dbReference>
<keyword evidence="3" id="KW-1185">Reference proteome</keyword>
<keyword evidence="1" id="KW-0472">Membrane</keyword>
<name>A0AAD8BEP2_BIOPF</name>
<sequence length="87" mass="9646">NDKYAQFTFVIGLIILGFGVFGNISIIFVLIGYKSIASLLPIYMATFDTLALMSKVLISYDSDIFQYLNCLITPLPVTLLVTTANWS</sequence>